<protein>
    <submittedName>
        <fullName evidence="2">Thioredoxin</fullName>
    </submittedName>
</protein>
<dbReference type="OMA" id="CTRIPCC"/>
<dbReference type="AlphaFoldDB" id="A0A1R3H8V2"/>
<dbReference type="InterPro" id="IPR050620">
    <property type="entry name" value="Thioredoxin_H-type-like"/>
</dbReference>
<comment type="caution">
    <text evidence="2">The sequence shown here is derived from an EMBL/GenBank/DDBJ whole genome shotgun (WGS) entry which is preliminary data.</text>
</comment>
<dbReference type="CDD" id="cd02947">
    <property type="entry name" value="TRX_family"/>
    <property type="match status" value="1"/>
</dbReference>
<name>A0A1R3H8V2_COCAP</name>
<keyword evidence="3" id="KW-1185">Reference proteome</keyword>
<dbReference type="InterPro" id="IPR036249">
    <property type="entry name" value="Thioredoxin-like_sf"/>
</dbReference>
<evidence type="ECO:0000313" key="2">
    <source>
        <dbReference type="EMBL" id="OMO66703.1"/>
    </source>
</evidence>
<dbReference type="PANTHER" id="PTHR10438">
    <property type="entry name" value="THIOREDOXIN"/>
    <property type="match status" value="1"/>
</dbReference>
<proteinExistence type="predicted"/>
<accession>A0A1R3H8V2</accession>
<evidence type="ECO:0000313" key="3">
    <source>
        <dbReference type="Proteomes" id="UP000188268"/>
    </source>
</evidence>
<gene>
    <name evidence="2" type="ORF">CCACVL1_21005</name>
</gene>
<evidence type="ECO:0000259" key="1">
    <source>
        <dbReference type="PROSITE" id="PS51352"/>
    </source>
</evidence>
<reference evidence="2 3" key="1">
    <citation type="submission" date="2013-09" db="EMBL/GenBank/DDBJ databases">
        <title>Corchorus capsularis genome sequencing.</title>
        <authorList>
            <person name="Alam M."/>
            <person name="Haque M.S."/>
            <person name="Islam M.S."/>
            <person name="Emdad E.M."/>
            <person name="Islam M.M."/>
            <person name="Ahmed B."/>
            <person name="Halim A."/>
            <person name="Hossen Q.M.M."/>
            <person name="Hossain M.Z."/>
            <person name="Ahmed R."/>
            <person name="Khan M.M."/>
            <person name="Islam R."/>
            <person name="Rashid M.M."/>
            <person name="Khan S.A."/>
            <person name="Rahman M.S."/>
            <person name="Alam M."/>
        </authorList>
    </citation>
    <scope>NUCLEOTIDE SEQUENCE [LARGE SCALE GENOMIC DNA]</scope>
    <source>
        <strain evidence="3">cv. CVL-1</strain>
        <tissue evidence="2">Whole seedling</tissue>
    </source>
</reference>
<dbReference type="EMBL" id="AWWV01012504">
    <property type="protein sequence ID" value="OMO66703.1"/>
    <property type="molecule type" value="Genomic_DNA"/>
</dbReference>
<organism evidence="2 3">
    <name type="scientific">Corchorus capsularis</name>
    <name type="common">Jute</name>
    <dbReference type="NCBI Taxonomy" id="210143"/>
    <lineage>
        <taxon>Eukaryota</taxon>
        <taxon>Viridiplantae</taxon>
        <taxon>Streptophyta</taxon>
        <taxon>Embryophyta</taxon>
        <taxon>Tracheophyta</taxon>
        <taxon>Spermatophyta</taxon>
        <taxon>Magnoliopsida</taxon>
        <taxon>eudicotyledons</taxon>
        <taxon>Gunneridae</taxon>
        <taxon>Pentapetalae</taxon>
        <taxon>rosids</taxon>
        <taxon>malvids</taxon>
        <taxon>Malvales</taxon>
        <taxon>Malvaceae</taxon>
        <taxon>Grewioideae</taxon>
        <taxon>Apeibeae</taxon>
        <taxon>Corchorus</taxon>
    </lineage>
</organism>
<sequence length="144" mass="16348">MGHCWTKFVQYFNYHNKDGKDHHAQREGLVSKNVHHITTLESWEAKQTEATRDGKILVANFSTPWSAPCRSIEKTYCELADSYPSLMFVTVDIDELAEFSTSWDISATPTFFFLKDGRQVDKFVGADKLELPKKIAAIANGSRS</sequence>
<dbReference type="SUPFAM" id="SSF52833">
    <property type="entry name" value="Thioredoxin-like"/>
    <property type="match status" value="1"/>
</dbReference>
<dbReference type="Gramene" id="OMO66703">
    <property type="protein sequence ID" value="OMO66703"/>
    <property type="gene ID" value="CCACVL1_21005"/>
</dbReference>
<dbReference type="Proteomes" id="UP000188268">
    <property type="component" value="Unassembled WGS sequence"/>
</dbReference>
<dbReference type="InterPro" id="IPR013766">
    <property type="entry name" value="Thioredoxin_domain"/>
</dbReference>
<dbReference type="PROSITE" id="PS51352">
    <property type="entry name" value="THIOREDOXIN_2"/>
    <property type="match status" value="1"/>
</dbReference>
<dbReference type="Pfam" id="PF00085">
    <property type="entry name" value="Thioredoxin"/>
    <property type="match status" value="1"/>
</dbReference>
<feature type="domain" description="Thioredoxin" evidence="1">
    <location>
        <begin position="3"/>
        <end position="140"/>
    </location>
</feature>
<dbReference type="PANTHER" id="PTHR10438:SF394">
    <property type="entry name" value="THIOREDOXIN-LIKE PROTEIN CXXS2-RELATED"/>
    <property type="match status" value="1"/>
</dbReference>
<dbReference type="OrthoDB" id="2121326at2759"/>
<dbReference type="STRING" id="210143.A0A1R3H8V2"/>
<dbReference type="Gene3D" id="3.40.30.10">
    <property type="entry name" value="Glutaredoxin"/>
    <property type="match status" value="1"/>
</dbReference>